<dbReference type="PANTHER" id="PTHR43814">
    <property type="entry name" value="ARGININOSUCCINATE LYASE"/>
    <property type="match status" value="1"/>
</dbReference>
<evidence type="ECO:0000256" key="6">
    <source>
        <dbReference type="ARBA" id="ARBA00022490"/>
    </source>
</evidence>
<dbReference type="InterPro" id="IPR020557">
    <property type="entry name" value="Fumarate_lyase_CS"/>
</dbReference>
<dbReference type="InterPro" id="IPR000362">
    <property type="entry name" value="Fumarate_lyase_fam"/>
</dbReference>
<comment type="similarity">
    <text evidence="4">In the N-terminal section; belongs to the lyase 1 family. Argininosuccinate lyase subfamily.</text>
</comment>
<comment type="similarity">
    <text evidence="10">Belongs to the lyase 1 family. Argininosuccinate lyase subfamily.</text>
</comment>
<comment type="subcellular location">
    <subcellularLocation>
        <location evidence="2 10">Cytoplasm</location>
    </subcellularLocation>
</comment>
<sequence>MAKEKPWGGRFELSTDKLAEEFNASIHFDKNLYCYDIEGSITHAKMLAKQGIIEQRECELIIKGLKQVKDEIDKGEFVFETEDEDIHMAVEKRLSKIIGPVAGKLHTARSRNDQVATDFRLYVRDQIDNIKKGILDLLGVIIAKAEDNIDLIMPGYTHLQTAQPILFSHWIMAYFHMLYRDYTRFDDCRKRLNYSPLGSGALAGTTFPIDRDFTARELGFTAPTENSIDSVSDRDFALEFMSAAAICQMHLSRWAEELIIFSSSEFKFIELSDDFCTGSSIMPQKKNPDMAELIRGKTGRVYGNLISLLTTMKGLPLAYNKDMQEDKEPVFDTVNTLLTSLRIFAPMISKVTLNKEKMYRSAQLGYSTATDYADYLVTKGVPFRDAHHIVGETVAYAIKAGKDLSELTIEEFKQFTDLVNIDIYDTVTVESCIKKRNSFGGTSYDAVKVQLENAKRLLKALI</sequence>
<evidence type="ECO:0000313" key="13">
    <source>
        <dbReference type="EMBL" id="ADR18168.1"/>
    </source>
</evidence>
<dbReference type="Pfam" id="PF00206">
    <property type="entry name" value="Lyase_1"/>
    <property type="match status" value="1"/>
</dbReference>
<dbReference type="GO" id="GO:0004056">
    <property type="term" value="F:argininosuccinate lyase activity"/>
    <property type="evidence" value="ECO:0007669"/>
    <property type="project" value="UniProtKB-UniRule"/>
</dbReference>
<dbReference type="PROSITE" id="PS00163">
    <property type="entry name" value="FUMARATE_LYASES"/>
    <property type="match status" value="1"/>
</dbReference>
<reference evidence="13 14" key="1">
    <citation type="journal article" date="2011" name="Stand. Genomic Sci.">
        <title>Complete genome sequence of Calditerrivibrio nitroreducens type strain (Yu37-1).</title>
        <authorList>
            <person name="Pitluck S."/>
            <person name="Sikorski J."/>
            <person name="Zeytun A."/>
            <person name="Lapidus A."/>
            <person name="Nolan M."/>
            <person name="Lucas S."/>
            <person name="Hammon N."/>
            <person name="Deshpande S."/>
            <person name="Cheng J.F."/>
            <person name="Tapia R."/>
            <person name="Han C."/>
            <person name="Goodwin L."/>
            <person name="Liolios K."/>
            <person name="Pagani I."/>
            <person name="Ivanova N."/>
            <person name="Mavromatis K."/>
            <person name="Pati A."/>
            <person name="Chen A."/>
            <person name="Palaniappan K."/>
            <person name="Hauser L."/>
            <person name="Chang Y.J."/>
            <person name="Jeffries C.D."/>
            <person name="Detter J.C."/>
            <person name="Brambilla E."/>
            <person name="Djao O.D."/>
            <person name="Rohde M."/>
            <person name="Spring S."/>
            <person name="Goker M."/>
            <person name="Woyke T."/>
            <person name="Bristow J."/>
            <person name="Eisen J.A."/>
            <person name="Markowitz V."/>
            <person name="Hugenholtz P."/>
            <person name="Kyrpides N.C."/>
            <person name="Klenk H.P."/>
            <person name="Land M."/>
        </authorList>
    </citation>
    <scope>NUCLEOTIDE SEQUENCE [LARGE SCALE GENOMIC DNA]</scope>
    <source>
        <strain evidence="14">DSM 19672 / NBRC 101217 / Yu37-1</strain>
    </source>
</reference>
<dbReference type="CDD" id="cd01359">
    <property type="entry name" value="Argininosuccinate_lyase"/>
    <property type="match status" value="1"/>
</dbReference>
<name>E4TJK6_CALNY</name>
<dbReference type="InterPro" id="IPR022761">
    <property type="entry name" value="Fumarate_lyase_N"/>
</dbReference>
<dbReference type="InterPro" id="IPR008948">
    <property type="entry name" value="L-Aspartase-like"/>
</dbReference>
<dbReference type="AlphaFoldDB" id="E4TJK6"/>
<dbReference type="PRINTS" id="PR00145">
    <property type="entry name" value="ARGSUCLYASE"/>
</dbReference>
<gene>
    <name evidence="10" type="primary">argH</name>
    <name evidence="13" type="ordered locus">Calni_0255</name>
</gene>
<dbReference type="Pfam" id="PF14698">
    <property type="entry name" value="ASL_C2"/>
    <property type="match status" value="1"/>
</dbReference>
<evidence type="ECO:0000256" key="8">
    <source>
        <dbReference type="ARBA" id="ARBA00022605"/>
    </source>
</evidence>
<feature type="domain" description="Argininosuccinate lyase C-terminal" evidence="12">
    <location>
        <begin position="366"/>
        <end position="434"/>
    </location>
</feature>
<proteinExistence type="inferred from homology"/>
<dbReference type="FunFam" id="1.10.40.30:FF:000001">
    <property type="entry name" value="Argininosuccinate lyase"/>
    <property type="match status" value="1"/>
</dbReference>
<dbReference type="KEGG" id="cni:Calni_0255"/>
<dbReference type="NCBIfam" id="TIGR00838">
    <property type="entry name" value="argH"/>
    <property type="match status" value="1"/>
</dbReference>
<dbReference type="PRINTS" id="PR00149">
    <property type="entry name" value="FUMRATELYASE"/>
</dbReference>
<dbReference type="GO" id="GO:0005829">
    <property type="term" value="C:cytosol"/>
    <property type="evidence" value="ECO:0007669"/>
    <property type="project" value="TreeGrafter"/>
</dbReference>
<keyword evidence="8 10" id="KW-0028">Amino-acid biosynthesis</keyword>
<dbReference type="EC" id="4.3.2.1" evidence="5 10"/>
<dbReference type="HOGENOM" id="CLU_027272_2_3_0"/>
<dbReference type="UniPathway" id="UPA00068">
    <property type="reaction ID" value="UER00114"/>
</dbReference>
<dbReference type="Gene3D" id="1.20.200.10">
    <property type="entry name" value="Fumarase/aspartase (Central domain)"/>
    <property type="match status" value="1"/>
</dbReference>
<dbReference type="FunFam" id="1.20.200.10:FF:000006">
    <property type="entry name" value="Argininosuccinate lyase"/>
    <property type="match status" value="1"/>
</dbReference>
<dbReference type="Gene3D" id="1.10.275.10">
    <property type="entry name" value="Fumarase/aspartase (N-terminal domain)"/>
    <property type="match status" value="1"/>
</dbReference>
<dbReference type="Gene3D" id="1.10.40.30">
    <property type="entry name" value="Fumarase/aspartase (C-terminal domain)"/>
    <property type="match status" value="1"/>
</dbReference>
<evidence type="ECO:0000256" key="10">
    <source>
        <dbReference type="HAMAP-Rule" id="MF_00006"/>
    </source>
</evidence>
<evidence type="ECO:0000256" key="1">
    <source>
        <dbReference type="ARBA" id="ARBA00000985"/>
    </source>
</evidence>
<comment type="catalytic activity">
    <reaction evidence="1 10">
        <text>2-(N(omega)-L-arginino)succinate = fumarate + L-arginine</text>
        <dbReference type="Rhea" id="RHEA:24020"/>
        <dbReference type="ChEBI" id="CHEBI:29806"/>
        <dbReference type="ChEBI" id="CHEBI:32682"/>
        <dbReference type="ChEBI" id="CHEBI:57472"/>
        <dbReference type="EC" id="4.3.2.1"/>
    </reaction>
</comment>
<dbReference type="InterPro" id="IPR009049">
    <property type="entry name" value="Argininosuccinate_lyase"/>
</dbReference>
<accession>E4TJK6</accession>
<dbReference type="RefSeq" id="WP_013450385.1">
    <property type="nucleotide sequence ID" value="NC_014758.1"/>
</dbReference>
<keyword evidence="7 10" id="KW-0055">Arginine biosynthesis</keyword>
<dbReference type="GO" id="GO:0042450">
    <property type="term" value="P:L-arginine biosynthetic process via ornithine"/>
    <property type="evidence" value="ECO:0007669"/>
    <property type="project" value="UniProtKB-UniRule"/>
</dbReference>
<keyword evidence="6 10" id="KW-0963">Cytoplasm</keyword>
<dbReference type="InterPro" id="IPR029419">
    <property type="entry name" value="Arg_succ_lyase_C"/>
</dbReference>
<dbReference type="Proteomes" id="UP000007039">
    <property type="component" value="Chromosome"/>
</dbReference>
<evidence type="ECO:0000256" key="4">
    <source>
        <dbReference type="ARBA" id="ARBA00005552"/>
    </source>
</evidence>
<evidence type="ECO:0000256" key="3">
    <source>
        <dbReference type="ARBA" id="ARBA00004941"/>
    </source>
</evidence>
<evidence type="ECO:0000256" key="9">
    <source>
        <dbReference type="ARBA" id="ARBA00023239"/>
    </source>
</evidence>
<dbReference type="PANTHER" id="PTHR43814:SF1">
    <property type="entry name" value="ARGININOSUCCINATE LYASE"/>
    <property type="match status" value="1"/>
</dbReference>
<protein>
    <recommendedName>
        <fullName evidence="5 10">Argininosuccinate lyase</fullName>
        <shortName evidence="10">ASAL</shortName>
        <ecNumber evidence="5 10">4.3.2.1</ecNumber>
    </recommendedName>
    <alternativeName>
        <fullName evidence="10">Arginosuccinase</fullName>
    </alternativeName>
</protein>
<feature type="domain" description="Fumarate lyase N-terminal" evidence="11">
    <location>
        <begin position="9"/>
        <end position="303"/>
    </location>
</feature>
<dbReference type="SUPFAM" id="SSF48557">
    <property type="entry name" value="L-aspartase-like"/>
    <property type="match status" value="1"/>
</dbReference>
<evidence type="ECO:0000313" key="14">
    <source>
        <dbReference type="Proteomes" id="UP000007039"/>
    </source>
</evidence>
<comment type="pathway">
    <text evidence="3 10">Amino-acid biosynthesis; L-arginine biosynthesis; L-arginine from L-ornithine and carbamoyl phosphate: step 3/3.</text>
</comment>
<evidence type="ECO:0000256" key="7">
    <source>
        <dbReference type="ARBA" id="ARBA00022571"/>
    </source>
</evidence>
<keyword evidence="9 10" id="KW-0456">Lyase</keyword>
<dbReference type="HAMAP" id="MF_00006">
    <property type="entry name" value="Arg_succ_lyase"/>
    <property type="match status" value="1"/>
</dbReference>
<dbReference type="eggNOG" id="COG0165">
    <property type="taxonomic scope" value="Bacteria"/>
</dbReference>
<dbReference type="InterPro" id="IPR024083">
    <property type="entry name" value="Fumarase/histidase_N"/>
</dbReference>
<evidence type="ECO:0000256" key="2">
    <source>
        <dbReference type="ARBA" id="ARBA00004496"/>
    </source>
</evidence>
<evidence type="ECO:0000256" key="5">
    <source>
        <dbReference type="ARBA" id="ARBA00012338"/>
    </source>
</evidence>
<organism evidence="13 14">
    <name type="scientific">Calditerrivibrio nitroreducens (strain DSM 19672 / NBRC 101217 / Yu37-1)</name>
    <dbReference type="NCBI Taxonomy" id="768670"/>
    <lineage>
        <taxon>Bacteria</taxon>
        <taxon>Pseudomonadati</taxon>
        <taxon>Deferribacterota</taxon>
        <taxon>Deferribacteres</taxon>
        <taxon>Deferribacterales</taxon>
        <taxon>Calditerrivibrionaceae</taxon>
    </lineage>
</organism>
<evidence type="ECO:0000259" key="12">
    <source>
        <dbReference type="Pfam" id="PF14698"/>
    </source>
</evidence>
<dbReference type="FunFam" id="1.10.275.10:FF:000002">
    <property type="entry name" value="Argininosuccinate lyase"/>
    <property type="match status" value="1"/>
</dbReference>
<keyword evidence="14" id="KW-1185">Reference proteome</keyword>
<dbReference type="EMBL" id="CP002347">
    <property type="protein sequence ID" value="ADR18168.1"/>
    <property type="molecule type" value="Genomic_DNA"/>
</dbReference>
<dbReference type="OrthoDB" id="9769623at2"/>
<evidence type="ECO:0000259" key="11">
    <source>
        <dbReference type="Pfam" id="PF00206"/>
    </source>
</evidence>
<dbReference type="STRING" id="768670.Calni_0255"/>